<reference evidence="2" key="1">
    <citation type="journal article" date="2012" name="BMC Genomics">
        <title>Genome sequence of the necrotrophic fungus Penicillium digitatum, the main postharvest pathogen of citrus.</title>
        <authorList>
            <person name="Marcet-Houben M."/>
            <person name="Ballester A.-R."/>
            <person name="de la Fuente B."/>
            <person name="Harries E."/>
            <person name="Marcos J.F."/>
            <person name="Gonzalez-Candelas L."/>
            <person name="Gabaldon T."/>
        </authorList>
    </citation>
    <scope>NUCLEOTIDE SEQUENCE [LARGE SCALE GENOMIC DNA]</scope>
    <source>
        <strain evidence="2">Pd1 / CECT 20795</strain>
    </source>
</reference>
<dbReference type="VEuPathDB" id="FungiDB:PDIP_60570"/>
<dbReference type="EMBL" id="AKCU01000413">
    <property type="protein sequence ID" value="EKV10341.1"/>
    <property type="molecule type" value="Genomic_DNA"/>
</dbReference>
<proteinExistence type="predicted"/>
<dbReference type="Proteomes" id="UP000009886">
    <property type="component" value="Unassembled WGS sequence"/>
</dbReference>
<dbReference type="HOGENOM" id="CLU_3392460_0_0_1"/>
<name>K9GAK2_PEND1</name>
<evidence type="ECO:0000313" key="1">
    <source>
        <dbReference type="EMBL" id="EKV10341.1"/>
    </source>
</evidence>
<dbReference type="KEGG" id="pdp:PDIP_60570"/>
<comment type="caution">
    <text evidence="1">The sequence shown here is derived from an EMBL/GenBank/DDBJ whole genome shotgun (WGS) entry which is preliminary data.</text>
</comment>
<organism evidence="1 2">
    <name type="scientific">Penicillium digitatum (strain Pd1 / CECT 20795)</name>
    <name type="common">Green mold</name>
    <dbReference type="NCBI Taxonomy" id="1170230"/>
    <lineage>
        <taxon>Eukaryota</taxon>
        <taxon>Fungi</taxon>
        <taxon>Dikarya</taxon>
        <taxon>Ascomycota</taxon>
        <taxon>Pezizomycotina</taxon>
        <taxon>Eurotiomycetes</taxon>
        <taxon>Eurotiomycetidae</taxon>
        <taxon>Eurotiales</taxon>
        <taxon>Aspergillaceae</taxon>
        <taxon>Penicillium</taxon>
    </lineage>
</organism>
<protein>
    <submittedName>
        <fullName evidence="1">Uncharacterized protein</fullName>
    </submittedName>
</protein>
<dbReference type="AlphaFoldDB" id="K9GAK2"/>
<evidence type="ECO:0000313" key="2">
    <source>
        <dbReference type="Proteomes" id="UP000009886"/>
    </source>
</evidence>
<sequence length="32" mass="3789">MVLGVQRRDEGLNWSGYKYFNWRGRVRGAGFL</sequence>
<accession>K9GAK2</accession>
<gene>
    <name evidence="1" type="ORF">PDIP_60570</name>
</gene>